<evidence type="ECO:0000259" key="3">
    <source>
        <dbReference type="SMART" id="SM00507"/>
    </source>
</evidence>
<organism evidence="4 5">
    <name type="scientific">Mycobacterium avium (strain 104)</name>
    <dbReference type="NCBI Taxonomy" id="243243"/>
    <lineage>
        <taxon>Bacteria</taxon>
        <taxon>Bacillati</taxon>
        <taxon>Actinomycetota</taxon>
        <taxon>Actinomycetes</taxon>
        <taxon>Mycobacteriales</taxon>
        <taxon>Mycobacteriaceae</taxon>
        <taxon>Mycobacterium</taxon>
        <taxon>Mycobacterium avium complex (MAC)</taxon>
    </lineage>
</organism>
<evidence type="ECO:0000256" key="2">
    <source>
        <dbReference type="SAM" id="MobiDB-lite"/>
    </source>
</evidence>
<reference evidence="4 5" key="1">
    <citation type="submission" date="2006-10" db="EMBL/GenBank/DDBJ databases">
        <authorList>
            <person name="Fleischmann R.D."/>
            <person name="Dodson R.J."/>
            <person name="Haft D.H."/>
            <person name="Merkel J.S."/>
            <person name="Nelson W.C."/>
            <person name="Fraser C.M."/>
        </authorList>
    </citation>
    <scope>NUCLEOTIDE SEQUENCE [LARGE SCALE GENOMIC DNA]</scope>
    <source>
        <strain evidence="4 5">104</strain>
    </source>
</reference>
<gene>
    <name evidence="4" type="ordered locus">MAV_3457</name>
</gene>
<dbReference type="CDD" id="cd00085">
    <property type="entry name" value="HNHc"/>
    <property type="match status" value="1"/>
</dbReference>
<evidence type="ECO:0000313" key="5">
    <source>
        <dbReference type="Proteomes" id="UP000001574"/>
    </source>
</evidence>
<proteinExistence type="inferred from homology"/>
<sequence>MVEHMFEYVVASRSTPEAVALLDRAREAARAEARAAAARLVAVAELLVLRCRETGERADWAADAWEAVAAQVGAALGCSVAMGHSYLRYAMAMRERLPQVGAVFAAGGIDYRAFQTLVFRTDLITDAQVLARVDATLAVLVSRRPSLTRGGLAAAVDRVVAAVDADAVRRARDAVTGRYLDVRANESGMAWVEGNVLGPDGHALDRRLDELASGVCAGDPRSRAQRRADALGALAAGAGRLACGCGSPDCPSAAAPAPRSTVVIHVVAEQATVAGRGATPAVVAGLDGLIPAQVIAELAASARLVPVAVPEGGPEPGYTPSARLADFIRCRDLTCRAPGCDRPAVDCDVDHTIPYAQGGPTHPSNLKCLCRGHHLLKTFWGWRDRQLPDGTVIWTLPDGDTYVTTPGSALLFPTLCTPTGAVSPAKPDTEHRCGERTAMMPLRRHTRAHNRAHRITTERNHNRRTRLTTHPATPGPAPPPDPDDEPPPF</sequence>
<name>A0A0H3A3F2_MYCA1</name>
<comment type="similarity">
    <text evidence="1">Belongs to the Rv1128c/1148c/1588c/1702c/1945/3466 family.</text>
</comment>
<dbReference type="SMART" id="SM00507">
    <property type="entry name" value="HNHc"/>
    <property type="match status" value="1"/>
</dbReference>
<dbReference type="GO" id="GO:0003676">
    <property type="term" value="F:nucleic acid binding"/>
    <property type="evidence" value="ECO:0007669"/>
    <property type="project" value="InterPro"/>
</dbReference>
<protein>
    <submittedName>
        <fullName evidence="4">Conserved 13e12 repeat family protein</fullName>
    </submittedName>
</protein>
<feature type="region of interest" description="Disordered" evidence="2">
    <location>
        <begin position="447"/>
        <end position="489"/>
    </location>
</feature>
<dbReference type="RefSeq" id="WP_011725479.1">
    <property type="nucleotide sequence ID" value="NC_008595.1"/>
</dbReference>
<dbReference type="Proteomes" id="UP000001574">
    <property type="component" value="Chromosome"/>
</dbReference>
<dbReference type="Pfam" id="PF02720">
    <property type="entry name" value="DUF222"/>
    <property type="match status" value="1"/>
</dbReference>
<dbReference type="InterPro" id="IPR003615">
    <property type="entry name" value="HNH_nuc"/>
</dbReference>
<accession>A0A0H3A3F2</accession>
<dbReference type="AlphaFoldDB" id="A0A0H3A3F2"/>
<feature type="domain" description="HNH nuclease" evidence="3">
    <location>
        <begin position="323"/>
        <end position="375"/>
    </location>
</feature>
<dbReference type="GO" id="GO:0004519">
    <property type="term" value="F:endonuclease activity"/>
    <property type="evidence" value="ECO:0007669"/>
    <property type="project" value="InterPro"/>
</dbReference>
<dbReference type="GO" id="GO:0008270">
    <property type="term" value="F:zinc ion binding"/>
    <property type="evidence" value="ECO:0007669"/>
    <property type="project" value="InterPro"/>
</dbReference>
<evidence type="ECO:0000313" key="4">
    <source>
        <dbReference type="EMBL" id="ABK68755.1"/>
    </source>
</evidence>
<dbReference type="Pfam" id="PF01844">
    <property type="entry name" value="HNH"/>
    <property type="match status" value="1"/>
</dbReference>
<dbReference type="EMBL" id="CP000479">
    <property type="protein sequence ID" value="ABK68755.1"/>
    <property type="molecule type" value="Genomic_DNA"/>
</dbReference>
<dbReference type="KEGG" id="mav:MAV_3457"/>
<dbReference type="Gene3D" id="1.10.30.50">
    <property type="match status" value="1"/>
</dbReference>
<dbReference type="InterPro" id="IPR003870">
    <property type="entry name" value="DUF222"/>
</dbReference>
<dbReference type="HOGENOM" id="CLU_021786_3_2_11"/>
<evidence type="ECO:0000256" key="1">
    <source>
        <dbReference type="ARBA" id="ARBA00023450"/>
    </source>
</evidence>
<dbReference type="InterPro" id="IPR002711">
    <property type="entry name" value="HNH"/>
</dbReference>